<gene>
    <name evidence="3" type="primary">LOC115373829</name>
</gene>
<reference evidence="3" key="3">
    <citation type="submission" date="2025-09" db="UniProtKB">
        <authorList>
            <consortium name="Ensembl"/>
        </authorList>
    </citation>
    <scope>IDENTIFICATION</scope>
</reference>
<dbReference type="GeneTree" id="ENSGT01030000234784"/>
<proteinExistence type="predicted"/>
<evidence type="ECO:0000259" key="2">
    <source>
        <dbReference type="SMART" id="SM00092"/>
    </source>
</evidence>
<feature type="chain" id="PRO_5025631064" evidence="1">
    <location>
        <begin position="23"/>
        <end position="191"/>
    </location>
</feature>
<dbReference type="RefSeq" id="XP_029928275.1">
    <property type="nucleotide sequence ID" value="XM_030072415.1"/>
</dbReference>
<dbReference type="Proteomes" id="UP000472263">
    <property type="component" value="Chromosome 16"/>
</dbReference>
<feature type="domain" description="Ribonuclease A-domain" evidence="2">
    <location>
        <begin position="33"/>
        <end position="151"/>
    </location>
</feature>
<dbReference type="Pfam" id="PF00074">
    <property type="entry name" value="RnaseA"/>
    <property type="match status" value="1"/>
</dbReference>
<name>A0A667WLB8_9TELE</name>
<reference evidence="3" key="2">
    <citation type="submission" date="2025-08" db="UniProtKB">
        <authorList>
            <consortium name="Ensembl"/>
        </authorList>
    </citation>
    <scope>IDENTIFICATION</scope>
</reference>
<evidence type="ECO:0000256" key="1">
    <source>
        <dbReference type="SAM" id="SignalP"/>
    </source>
</evidence>
<feature type="signal peptide" evidence="1">
    <location>
        <begin position="1"/>
        <end position="22"/>
    </location>
</feature>
<dbReference type="AlphaFoldDB" id="A0A667WLB8"/>
<keyword evidence="4" id="KW-1185">Reference proteome</keyword>
<sequence length="191" mass="21420">MANLRALLSLAVCLLLSQQTVAKNDSPCQKSKWKTAFDTFVKRHIRSGTPDSLDQNEWEKYIRNHGGCNRPTQSFLHPSDLDRVKAVCTSGGGKTYQENLCISRQPFNFVTVRSEPGTCGIRSIHRETKHLILACEVLDNQCLPVHFEGNPQNAKPDNNARACQQGRAGAPSLKMTWLWLLSIFVVLIYGH</sequence>
<dbReference type="SMART" id="SM00092">
    <property type="entry name" value="RNAse_Pc"/>
    <property type="match status" value="1"/>
</dbReference>
<dbReference type="InterPro" id="IPR036816">
    <property type="entry name" value="RNaseA-like_dom_sf"/>
</dbReference>
<reference evidence="3" key="1">
    <citation type="submission" date="2019-06" db="EMBL/GenBank/DDBJ databases">
        <authorList>
            <consortium name="Wellcome Sanger Institute Data Sharing"/>
        </authorList>
    </citation>
    <scope>NUCLEOTIDE SEQUENCE [LARGE SCALE GENOMIC DNA]</scope>
</reference>
<organism evidence="3 4">
    <name type="scientific">Myripristis murdjan</name>
    <name type="common">pinecone soldierfish</name>
    <dbReference type="NCBI Taxonomy" id="586833"/>
    <lineage>
        <taxon>Eukaryota</taxon>
        <taxon>Metazoa</taxon>
        <taxon>Chordata</taxon>
        <taxon>Craniata</taxon>
        <taxon>Vertebrata</taxon>
        <taxon>Euteleostomi</taxon>
        <taxon>Actinopterygii</taxon>
        <taxon>Neopterygii</taxon>
        <taxon>Teleostei</taxon>
        <taxon>Neoteleostei</taxon>
        <taxon>Acanthomorphata</taxon>
        <taxon>Holocentriformes</taxon>
        <taxon>Holocentridae</taxon>
        <taxon>Myripristis</taxon>
    </lineage>
</organism>
<evidence type="ECO:0000313" key="4">
    <source>
        <dbReference type="Proteomes" id="UP000472263"/>
    </source>
</evidence>
<keyword evidence="1" id="KW-0732">Signal</keyword>
<dbReference type="SUPFAM" id="SSF54076">
    <property type="entry name" value="RNase A-like"/>
    <property type="match status" value="1"/>
</dbReference>
<dbReference type="InParanoid" id="A0A667WLB8"/>
<dbReference type="Ensembl" id="ENSMMDT00005002463.1">
    <property type="protein sequence ID" value="ENSMMDP00005002423.1"/>
    <property type="gene ID" value="ENSMMDG00005001343.1"/>
</dbReference>
<dbReference type="OrthoDB" id="8892679at2759"/>
<dbReference type="InterPro" id="IPR023412">
    <property type="entry name" value="RNaseA_domain"/>
</dbReference>
<evidence type="ECO:0000313" key="3">
    <source>
        <dbReference type="Ensembl" id="ENSMMDP00005002423.1"/>
    </source>
</evidence>
<dbReference type="GeneID" id="115373829"/>
<dbReference type="Gene3D" id="3.10.130.10">
    <property type="entry name" value="Ribonuclease A-like domain"/>
    <property type="match status" value="1"/>
</dbReference>
<protein>
    <submittedName>
        <fullName evidence="3">Angiogenin-like</fullName>
    </submittedName>
</protein>
<accession>A0A667WLB8</accession>